<feature type="transmembrane region" description="Helical" evidence="2">
    <location>
        <begin position="878"/>
        <end position="896"/>
    </location>
</feature>
<dbReference type="NCBIfam" id="TIGR02104">
    <property type="entry name" value="pulA_typeI"/>
    <property type="match status" value="1"/>
</dbReference>
<dbReference type="InterPro" id="IPR017853">
    <property type="entry name" value="GH"/>
</dbReference>
<comment type="similarity">
    <text evidence="1">Belongs to the glycosyl hydrolase 13 family.</text>
</comment>
<dbReference type="Pfam" id="PF00128">
    <property type="entry name" value="Alpha-amylase"/>
    <property type="match status" value="1"/>
</dbReference>
<dbReference type="SUPFAM" id="SSF51445">
    <property type="entry name" value="(Trans)glycosidases"/>
    <property type="match status" value="1"/>
</dbReference>
<dbReference type="GO" id="GO:0004553">
    <property type="term" value="F:hydrolase activity, hydrolyzing O-glycosyl compounds"/>
    <property type="evidence" value="ECO:0007669"/>
    <property type="project" value="InterPro"/>
</dbReference>
<comment type="caution">
    <text evidence="4">The sequence shown here is derived from an EMBL/GenBank/DDBJ whole genome shotgun (WGS) entry which is preliminary data.</text>
</comment>
<feature type="domain" description="Glycosyl hydrolase family 13 catalytic" evidence="3">
    <location>
        <begin position="400"/>
        <end position="774"/>
    </location>
</feature>
<evidence type="ECO:0000256" key="2">
    <source>
        <dbReference type="SAM" id="Phobius"/>
    </source>
</evidence>
<dbReference type="PANTHER" id="PTHR43002">
    <property type="entry name" value="GLYCOGEN DEBRANCHING ENZYME"/>
    <property type="match status" value="1"/>
</dbReference>
<dbReference type="InterPro" id="IPR013783">
    <property type="entry name" value="Ig-like_fold"/>
</dbReference>
<dbReference type="AlphaFoldDB" id="A0A4R1R6G7"/>
<dbReference type="InterPro" id="IPR004193">
    <property type="entry name" value="Glyco_hydro_13_N"/>
</dbReference>
<evidence type="ECO:0000313" key="4">
    <source>
        <dbReference type="EMBL" id="TCL61164.1"/>
    </source>
</evidence>
<dbReference type="Gene3D" id="3.20.20.80">
    <property type="entry name" value="Glycosidases"/>
    <property type="match status" value="1"/>
</dbReference>
<dbReference type="Proteomes" id="UP000295718">
    <property type="component" value="Unassembled WGS sequence"/>
</dbReference>
<organism evidence="4 5">
    <name type="scientific">Kineothrix alysoides</name>
    <dbReference type="NCBI Taxonomy" id="1469948"/>
    <lineage>
        <taxon>Bacteria</taxon>
        <taxon>Bacillati</taxon>
        <taxon>Bacillota</taxon>
        <taxon>Clostridia</taxon>
        <taxon>Lachnospirales</taxon>
        <taxon>Lachnospiraceae</taxon>
        <taxon>Kineothrix</taxon>
    </lineage>
</organism>
<evidence type="ECO:0000256" key="1">
    <source>
        <dbReference type="ARBA" id="ARBA00008061"/>
    </source>
</evidence>
<dbReference type="SMR" id="A0A4R1R6G7"/>
<dbReference type="SMART" id="SM00642">
    <property type="entry name" value="Aamy"/>
    <property type="match status" value="1"/>
</dbReference>
<keyword evidence="2" id="KW-0472">Membrane</keyword>
<evidence type="ECO:0000313" key="5">
    <source>
        <dbReference type="Proteomes" id="UP000295718"/>
    </source>
</evidence>
<dbReference type="InterPro" id="IPR014756">
    <property type="entry name" value="Ig_E-set"/>
</dbReference>
<dbReference type="STRING" id="1469948.GCA_000732725_02508"/>
<dbReference type="CDD" id="cd02860">
    <property type="entry name" value="E_set_Pullulanase"/>
    <property type="match status" value="1"/>
</dbReference>
<dbReference type="InterPro" id="IPR006047">
    <property type="entry name" value="GH13_cat_dom"/>
</dbReference>
<dbReference type="InterPro" id="IPR049117">
    <property type="entry name" value="pulA_all-beta"/>
</dbReference>
<sequence length="908" mass="101617">MWKRTIRIISGFVWGVWLLLAAGIPVSAQEEVDSYRLRVHYYRYDEDYQNLSLLVGPKLETEVPFVEMQGSAEVEVELTDVSSEDRVPFQVLRSGEVADHKDSWFKTADANDKGVIDIYLRQGSPVVALAKQDTSHSFGDVVLESLTGVYVKVKIPIRTEDADFILYNGEEKVSIGAVEALNEGGKDSLYGTLENGYASEFMITCLEPVKLGQEILIEKKGWEPCAVTMGSIYDSPEFNRDYVYDGDDLGASYTKEQTCFKLWAPTAASAQVLLYETGDGNEEPAAHDMSRGEKGIWFLEIQGDLNGLYYTYKVTREEKEYEAIDPYAKACGVNGIRGQIIYMEGTDPEGFQEDAYRFIGSPVDAIIYELHVRDLSTYEDSGIQDKGKFGGLTEAGTTTSDGTKTGLDHIKELGITHIQLLPVFDQKSVNEKNSGNSFNWGYDPMNYNIPEGSYASDAYDGSVRVKEMKEMVLGLHKEGIGVVMDVVYNHTADNFESNFHKLMPGYYHRMSPQGGFLNGSACENETASERAMMRKFIINSVTYWAKEYHIDGFRFDLMGLHDMETMNEIRKALDEIDPDILMYGEGWDAGSAGIPESMQSVKRNTYQMDARIGAFSDDIRDGIKGSVFEAAQPGYINGNPKRTMDIRFGIAGAVNHPGVNISKVSASNNFWAAHPTQTVNYVSCHDNYTLWDKLTASKPDADEQELMAMNRLSAAIVLTSQGIPFFQAGEEIGRSKNGDHNSYKSSDLINQINWSEKAERIDLFRYYQGLIELRKECPLFRLKTGDEVRENLSFIEDVPDRVVAYTLSDSDNKFLVIFNGDEQKYELSLPDRGWDVLVDGKNAGIMTLYSVGDRLTVESGSAYVLLYTGKVGLGIEKIMALLFGASAALAAGIVYIRRWRKGREKKRL</sequence>
<dbReference type="InterPro" id="IPR013780">
    <property type="entry name" value="Glyco_hydro_b"/>
</dbReference>
<dbReference type="Pfam" id="PF21653">
    <property type="entry name" value="pulA_all-beta"/>
    <property type="match status" value="1"/>
</dbReference>
<dbReference type="Pfam" id="PF02922">
    <property type="entry name" value="CBM_48"/>
    <property type="match status" value="1"/>
</dbReference>
<dbReference type="Gene3D" id="2.60.40.10">
    <property type="entry name" value="Immunoglobulins"/>
    <property type="match status" value="1"/>
</dbReference>
<dbReference type="Gene3D" id="2.60.40.1180">
    <property type="entry name" value="Golgi alpha-mannosidase II"/>
    <property type="match status" value="1"/>
</dbReference>
<dbReference type="InterPro" id="IPR011840">
    <property type="entry name" value="PulA_typeI"/>
</dbReference>
<evidence type="ECO:0000259" key="3">
    <source>
        <dbReference type="SMART" id="SM00642"/>
    </source>
</evidence>
<dbReference type="CDD" id="cd11341">
    <property type="entry name" value="AmyAc_Pullulanase_LD-like"/>
    <property type="match status" value="1"/>
</dbReference>
<dbReference type="RefSeq" id="WP_051869551.1">
    <property type="nucleotide sequence ID" value="NZ_JPNB01000002.1"/>
</dbReference>
<dbReference type="OrthoDB" id="9761875at2"/>
<dbReference type="EMBL" id="SLUO01000001">
    <property type="protein sequence ID" value="TCL61164.1"/>
    <property type="molecule type" value="Genomic_DNA"/>
</dbReference>
<dbReference type="SUPFAM" id="SSF81296">
    <property type="entry name" value="E set domains"/>
    <property type="match status" value="1"/>
</dbReference>
<keyword evidence="5" id="KW-1185">Reference proteome</keyword>
<keyword evidence="2" id="KW-0812">Transmembrane</keyword>
<dbReference type="GO" id="GO:0005975">
    <property type="term" value="P:carbohydrate metabolic process"/>
    <property type="evidence" value="ECO:0007669"/>
    <property type="project" value="InterPro"/>
</dbReference>
<keyword evidence="2" id="KW-1133">Transmembrane helix</keyword>
<protein>
    <submittedName>
        <fullName evidence="4">Pullulanase</fullName>
    </submittedName>
</protein>
<name>A0A4R1R6G7_9FIRM</name>
<proteinExistence type="inferred from homology"/>
<gene>
    <name evidence="4" type="ORF">EDD76_101261</name>
</gene>
<accession>A0A4R1R6G7</accession>
<reference evidence="4 5" key="1">
    <citation type="submission" date="2019-03" db="EMBL/GenBank/DDBJ databases">
        <title>Genomic Encyclopedia of Type Strains, Phase IV (KMG-IV): sequencing the most valuable type-strain genomes for metagenomic binning, comparative biology and taxonomic classification.</title>
        <authorList>
            <person name="Goeker M."/>
        </authorList>
    </citation>
    <scope>NUCLEOTIDE SEQUENCE [LARGE SCALE GENOMIC DNA]</scope>
    <source>
        <strain evidence="4 5">DSM 100556</strain>
    </source>
</reference>